<dbReference type="InParanoid" id="A0A1E7F3L2"/>
<feature type="transmembrane region" description="Helical" evidence="1">
    <location>
        <begin position="54"/>
        <end position="75"/>
    </location>
</feature>
<evidence type="ECO:0000313" key="3">
    <source>
        <dbReference type="Proteomes" id="UP000095751"/>
    </source>
</evidence>
<keyword evidence="1" id="KW-0812">Transmembrane</keyword>
<keyword evidence="1" id="KW-0472">Membrane</keyword>
<organism evidence="2 3">
    <name type="scientific">Fragilariopsis cylindrus CCMP1102</name>
    <dbReference type="NCBI Taxonomy" id="635003"/>
    <lineage>
        <taxon>Eukaryota</taxon>
        <taxon>Sar</taxon>
        <taxon>Stramenopiles</taxon>
        <taxon>Ochrophyta</taxon>
        <taxon>Bacillariophyta</taxon>
        <taxon>Bacillariophyceae</taxon>
        <taxon>Bacillariophycidae</taxon>
        <taxon>Bacillariales</taxon>
        <taxon>Bacillariaceae</taxon>
        <taxon>Fragilariopsis</taxon>
    </lineage>
</organism>
<proteinExistence type="predicted"/>
<keyword evidence="1" id="KW-1133">Transmembrane helix</keyword>
<dbReference type="Proteomes" id="UP000095751">
    <property type="component" value="Unassembled WGS sequence"/>
</dbReference>
<dbReference type="KEGG" id="fcy:FRACYDRAFT_244044"/>
<evidence type="ECO:0000313" key="2">
    <source>
        <dbReference type="EMBL" id="OEU12771.1"/>
    </source>
</evidence>
<accession>A0A1E7F3L2</accession>
<name>A0A1E7F3L2_9STRA</name>
<dbReference type="EMBL" id="KV784364">
    <property type="protein sequence ID" value="OEU12771.1"/>
    <property type="molecule type" value="Genomic_DNA"/>
</dbReference>
<sequence>MIISDIATATTTTTTTTAGAGAVVADVVEVIVNNDQNSIIYGLDQDLVLFDDPLIRSIFVAFGGVIILLSILAVLSKNVDAVIQNVADDYVRVLKSNPEFETTWKSIETQLVDISDNSSSDESYKRAKTAKIIEIMEEMEKTEPELMTKISNKMEKLK</sequence>
<evidence type="ECO:0000256" key="1">
    <source>
        <dbReference type="SAM" id="Phobius"/>
    </source>
</evidence>
<reference evidence="2 3" key="1">
    <citation type="submission" date="2016-09" db="EMBL/GenBank/DDBJ databases">
        <title>Extensive genetic diversity and differential bi-allelic expression allows diatom success in the polar Southern Ocean.</title>
        <authorList>
            <consortium name="DOE Joint Genome Institute"/>
            <person name="Mock T."/>
            <person name="Otillar R.P."/>
            <person name="Strauss J."/>
            <person name="Dupont C."/>
            <person name="Frickenhaus S."/>
            <person name="Maumus F."/>
            <person name="Mcmullan M."/>
            <person name="Sanges R."/>
            <person name="Schmutz J."/>
            <person name="Toseland A."/>
            <person name="Valas R."/>
            <person name="Veluchamy A."/>
            <person name="Ward B.J."/>
            <person name="Allen A."/>
            <person name="Barry K."/>
            <person name="Falciatore A."/>
            <person name="Ferrante M."/>
            <person name="Fortunato A.E."/>
            <person name="Gloeckner G."/>
            <person name="Gruber A."/>
            <person name="Hipkin R."/>
            <person name="Janech M."/>
            <person name="Kroth P."/>
            <person name="Leese F."/>
            <person name="Lindquist E."/>
            <person name="Lyon B.R."/>
            <person name="Martin J."/>
            <person name="Mayer C."/>
            <person name="Parker M."/>
            <person name="Quesneville H."/>
            <person name="Raymond J."/>
            <person name="Uhlig C."/>
            <person name="Valentin K.U."/>
            <person name="Worden A.Z."/>
            <person name="Armbrust E.V."/>
            <person name="Bowler C."/>
            <person name="Green B."/>
            <person name="Moulton V."/>
            <person name="Van Oosterhout C."/>
            <person name="Grigoriev I."/>
        </authorList>
    </citation>
    <scope>NUCLEOTIDE SEQUENCE [LARGE SCALE GENOMIC DNA]</scope>
    <source>
        <strain evidence="2 3">CCMP1102</strain>
    </source>
</reference>
<dbReference type="AlphaFoldDB" id="A0A1E7F3L2"/>
<keyword evidence="3" id="KW-1185">Reference proteome</keyword>
<protein>
    <submittedName>
        <fullName evidence="2">Uncharacterized protein</fullName>
    </submittedName>
</protein>
<gene>
    <name evidence="2" type="ORF">FRACYDRAFT_244044</name>
</gene>